<feature type="domain" description="Carboxylesterase type B" evidence="4">
    <location>
        <begin position="23"/>
        <end position="504"/>
    </location>
</feature>
<reference evidence="5" key="1">
    <citation type="submission" date="2020-05" db="EMBL/GenBank/DDBJ databases">
        <title>Mycena genomes resolve the evolution of fungal bioluminescence.</title>
        <authorList>
            <person name="Tsai I.J."/>
        </authorList>
    </citation>
    <scope>NUCLEOTIDE SEQUENCE</scope>
    <source>
        <strain evidence="5">171206Taipei</strain>
    </source>
</reference>
<proteinExistence type="inferred from homology"/>
<dbReference type="InterPro" id="IPR019826">
    <property type="entry name" value="Carboxylesterase_B_AS"/>
</dbReference>
<protein>
    <recommendedName>
        <fullName evidence="3">Carboxylic ester hydrolase</fullName>
        <ecNumber evidence="3">3.1.1.-</ecNumber>
    </recommendedName>
</protein>
<keyword evidence="3" id="KW-0732">Signal</keyword>
<dbReference type="PROSITE" id="PS00122">
    <property type="entry name" value="CARBOXYLESTERASE_B_1"/>
    <property type="match status" value="1"/>
</dbReference>
<evidence type="ECO:0000256" key="2">
    <source>
        <dbReference type="ARBA" id="ARBA00022801"/>
    </source>
</evidence>
<dbReference type="Proteomes" id="UP000636479">
    <property type="component" value="Unassembled WGS sequence"/>
</dbReference>
<evidence type="ECO:0000256" key="3">
    <source>
        <dbReference type="RuleBase" id="RU361235"/>
    </source>
</evidence>
<feature type="chain" id="PRO_5034968780" description="Carboxylic ester hydrolase" evidence="3">
    <location>
        <begin position="18"/>
        <end position="569"/>
    </location>
</feature>
<sequence>MALSLLVLLAILSSGCAIPAPSVTLGRTTVVGRAIPEFQQEFFGGLPYALPPIGPRRLSPPVLTTQLNVETFDASEYGFSCVQLPQEQGVPLENMSEDCLTINILRPADLPRNALLPVMFWTYGGGFVGGNSSVYNASVVVAQSVARGTPVVYVNFNYRLGALGFPVGADAARAGSLNLGMKDQLTALKWVHANIGAFGGDKTKVTIFGESAGSMMTSVLFFNPDLEMFVRAAILESGLAATMGLYPPTRNQGSWDSFIAAIPECASLPARQLFSCVKNNASTSSILTATATVKAASLDAYQWMPVVDGDIIPDLPSKLLAAGRFAKIPFIAGTNLDEATGFDLIYPSYVVDSTDALKELLFQSVFRTSANPAALPSVALQRGVDELLKLYPDIPALGSPFGTGNATFGKSTTFKRAAALLTDMWFVSLRRQAMDAATAHGLQPYGYLFTQPQPEVPAAYGVAHGLEVPSVYGAPFDTSDSSVALSKIMVDYWLSFATSLTPNDGCGAPNGNRTPYTTRPVSRVPHSLTLNAIVQAVIQLNGANLTMIPDNFRSEQTMYMAANSALWGH</sequence>
<dbReference type="OrthoDB" id="408631at2759"/>
<dbReference type="Pfam" id="PF00135">
    <property type="entry name" value="COesterase"/>
    <property type="match status" value="1"/>
</dbReference>
<dbReference type="InterPro" id="IPR002018">
    <property type="entry name" value="CarbesteraseB"/>
</dbReference>
<dbReference type="InterPro" id="IPR050309">
    <property type="entry name" value="Type-B_Carboxylest/Lipase"/>
</dbReference>
<evidence type="ECO:0000313" key="6">
    <source>
        <dbReference type="Proteomes" id="UP000636479"/>
    </source>
</evidence>
<dbReference type="EC" id="3.1.1.-" evidence="3"/>
<dbReference type="RefSeq" id="XP_037213799.1">
    <property type="nucleotide sequence ID" value="XM_037369803.1"/>
</dbReference>
<comment type="similarity">
    <text evidence="1 3">Belongs to the type-B carboxylesterase/lipase family.</text>
</comment>
<dbReference type="Gene3D" id="3.40.50.1820">
    <property type="entry name" value="alpha/beta hydrolase"/>
    <property type="match status" value="1"/>
</dbReference>
<evidence type="ECO:0000259" key="4">
    <source>
        <dbReference type="Pfam" id="PF00135"/>
    </source>
</evidence>
<dbReference type="EMBL" id="JACAZF010000015">
    <property type="protein sequence ID" value="KAF7290221.1"/>
    <property type="molecule type" value="Genomic_DNA"/>
</dbReference>
<gene>
    <name evidence="5" type="ORF">MIND_01335600</name>
</gene>
<dbReference type="AlphaFoldDB" id="A0A8H6VSC0"/>
<organism evidence="5 6">
    <name type="scientific">Mycena indigotica</name>
    <dbReference type="NCBI Taxonomy" id="2126181"/>
    <lineage>
        <taxon>Eukaryota</taxon>
        <taxon>Fungi</taxon>
        <taxon>Dikarya</taxon>
        <taxon>Basidiomycota</taxon>
        <taxon>Agaricomycotina</taxon>
        <taxon>Agaricomycetes</taxon>
        <taxon>Agaricomycetidae</taxon>
        <taxon>Agaricales</taxon>
        <taxon>Marasmiineae</taxon>
        <taxon>Mycenaceae</taxon>
        <taxon>Mycena</taxon>
    </lineage>
</organism>
<dbReference type="InterPro" id="IPR029058">
    <property type="entry name" value="AB_hydrolase_fold"/>
</dbReference>
<evidence type="ECO:0000313" key="5">
    <source>
        <dbReference type="EMBL" id="KAF7290221.1"/>
    </source>
</evidence>
<name>A0A8H6VSC0_9AGAR</name>
<keyword evidence="2 3" id="KW-0378">Hydrolase</keyword>
<evidence type="ECO:0000256" key="1">
    <source>
        <dbReference type="ARBA" id="ARBA00005964"/>
    </source>
</evidence>
<dbReference type="PROSITE" id="PS00941">
    <property type="entry name" value="CARBOXYLESTERASE_B_2"/>
    <property type="match status" value="1"/>
</dbReference>
<dbReference type="GO" id="GO:0016787">
    <property type="term" value="F:hydrolase activity"/>
    <property type="evidence" value="ECO:0007669"/>
    <property type="project" value="UniProtKB-KW"/>
</dbReference>
<accession>A0A8H6VSC0</accession>
<dbReference type="InterPro" id="IPR019819">
    <property type="entry name" value="Carboxylesterase_B_CS"/>
</dbReference>
<comment type="caution">
    <text evidence="5">The sequence shown here is derived from an EMBL/GenBank/DDBJ whole genome shotgun (WGS) entry which is preliminary data.</text>
</comment>
<dbReference type="PANTHER" id="PTHR11559">
    <property type="entry name" value="CARBOXYLESTERASE"/>
    <property type="match status" value="1"/>
</dbReference>
<keyword evidence="6" id="KW-1185">Reference proteome</keyword>
<dbReference type="GeneID" id="59352319"/>
<dbReference type="SUPFAM" id="SSF53474">
    <property type="entry name" value="alpha/beta-Hydrolases"/>
    <property type="match status" value="1"/>
</dbReference>
<feature type="signal peptide" evidence="3">
    <location>
        <begin position="1"/>
        <end position="17"/>
    </location>
</feature>